<sequence length="338" mass="35286">MISGPTLVYFILAWLCVLGSEGLRAADVGLRRRLVGGVDIQSGQYPFIVDVFVSTDGQRRQCLGTLVEPTAVLTAAQCMMDIKGQVRTDLRVEVVVGSTEDLPTIEGTHVRVQNYTIHPNYTANALANNLAVVYLVDAAPLSKTVGIVKVYNELADEGHVATVVGANPASASAGQSPGTLQAAEFSVGTVVQCQSLVGNYYTNGPILCAPTKPSNDLCEHDGGAPLLINQDSAWYLSGFMSGKAYNSTNTACGQPGGLAYFTRVAHYLPWLTTDGRLTAKDITFGTGGEPAVPPANVTTTDDTIASPVSTGGTAPRNSGPTAGALLLLALTLLVTRTA</sequence>
<evidence type="ECO:0000256" key="1">
    <source>
        <dbReference type="ARBA" id="ARBA00023157"/>
    </source>
</evidence>
<dbReference type="GO" id="GO:0004252">
    <property type="term" value="F:serine-type endopeptidase activity"/>
    <property type="evidence" value="ECO:0007669"/>
    <property type="project" value="InterPro"/>
</dbReference>
<dbReference type="AlphaFoldDB" id="A0A9W7ZRK8"/>
<keyword evidence="3" id="KW-0732">Signal</keyword>
<evidence type="ECO:0000313" key="5">
    <source>
        <dbReference type="EMBL" id="KAJ1910916.1"/>
    </source>
</evidence>
<dbReference type="InterPro" id="IPR043504">
    <property type="entry name" value="Peptidase_S1_PA_chymotrypsin"/>
</dbReference>
<feature type="chain" id="PRO_5040972574" description="Peptidase S1 domain-containing protein" evidence="3">
    <location>
        <begin position="20"/>
        <end position="338"/>
    </location>
</feature>
<dbReference type="InterPro" id="IPR050430">
    <property type="entry name" value="Peptidase_S1"/>
</dbReference>
<feature type="signal peptide" evidence="3">
    <location>
        <begin position="1"/>
        <end position="19"/>
    </location>
</feature>
<accession>A0A9W7ZRK8</accession>
<gene>
    <name evidence="5" type="ORF">IWQ60_010404</name>
</gene>
<keyword evidence="1" id="KW-1015">Disulfide bond</keyword>
<comment type="caution">
    <text evidence="5">The sequence shown here is derived from an EMBL/GenBank/DDBJ whole genome shotgun (WGS) entry which is preliminary data.</text>
</comment>
<dbReference type="SUPFAM" id="SSF50494">
    <property type="entry name" value="Trypsin-like serine proteases"/>
    <property type="match status" value="1"/>
</dbReference>
<dbReference type="PANTHER" id="PTHR24276:SF98">
    <property type="entry name" value="FI18310P1-RELATED"/>
    <property type="match status" value="1"/>
</dbReference>
<name>A0A9W7ZRK8_9FUNG</name>
<reference evidence="5" key="1">
    <citation type="submission" date="2022-07" db="EMBL/GenBank/DDBJ databases">
        <title>Phylogenomic reconstructions and comparative analyses of Kickxellomycotina fungi.</title>
        <authorList>
            <person name="Reynolds N.K."/>
            <person name="Stajich J.E."/>
            <person name="Barry K."/>
            <person name="Grigoriev I.V."/>
            <person name="Crous P."/>
            <person name="Smith M.E."/>
        </authorList>
    </citation>
    <scope>NUCLEOTIDE SEQUENCE</scope>
    <source>
        <strain evidence="5">RSA 861</strain>
    </source>
</reference>
<feature type="compositionally biased region" description="Polar residues" evidence="2">
    <location>
        <begin position="296"/>
        <end position="317"/>
    </location>
</feature>
<feature type="region of interest" description="Disordered" evidence="2">
    <location>
        <begin position="290"/>
        <end position="317"/>
    </location>
</feature>
<dbReference type="Pfam" id="PF00089">
    <property type="entry name" value="Trypsin"/>
    <property type="match status" value="1"/>
</dbReference>
<evidence type="ECO:0000313" key="6">
    <source>
        <dbReference type="Proteomes" id="UP001150569"/>
    </source>
</evidence>
<dbReference type="PANTHER" id="PTHR24276">
    <property type="entry name" value="POLYSERASE-RELATED"/>
    <property type="match status" value="1"/>
</dbReference>
<dbReference type="EMBL" id="JANBPT010000990">
    <property type="protein sequence ID" value="KAJ1910916.1"/>
    <property type="molecule type" value="Genomic_DNA"/>
</dbReference>
<dbReference type="OrthoDB" id="6380398at2759"/>
<dbReference type="InterPro" id="IPR009003">
    <property type="entry name" value="Peptidase_S1_PA"/>
</dbReference>
<keyword evidence="6" id="KW-1185">Reference proteome</keyword>
<dbReference type="InterPro" id="IPR001254">
    <property type="entry name" value="Trypsin_dom"/>
</dbReference>
<dbReference type="GO" id="GO:0006508">
    <property type="term" value="P:proteolysis"/>
    <property type="evidence" value="ECO:0007669"/>
    <property type="project" value="InterPro"/>
</dbReference>
<evidence type="ECO:0000256" key="3">
    <source>
        <dbReference type="SAM" id="SignalP"/>
    </source>
</evidence>
<dbReference type="SMART" id="SM00020">
    <property type="entry name" value="Tryp_SPc"/>
    <property type="match status" value="1"/>
</dbReference>
<protein>
    <recommendedName>
        <fullName evidence="4">Peptidase S1 domain-containing protein</fullName>
    </recommendedName>
</protein>
<dbReference type="PROSITE" id="PS50240">
    <property type="entry name" value="TRYPSIN_DOM"/>
    <property type="match status" value="1"/>
</dbReference>
<dbReference type="Proteomes" id="UP001150569">
    <property type="component" value="Unassembled WGS sequence"/>
</dbReference>
<evidence type="ECO:0000256" key="2">
    <source>
        <dbReference type="SAM" id="MobiDB-lite"/>
    </source>
</evidence>
<proteinExistence type="predicted"/>
<evidence type="ECO:0000259" key="4">
    <source>
        <dbReference type="PROSITE" id="PS50240"/>
    </source>
</evidence>
<organism evidence="5 6">
    <name type="scientific">Tieghemiomyces parasiticus</name>
    <dbReference type="NCBI Taxonomy" id="78921"/>
    <lineage>
        <taxon>Eukaryota</taxon>
        <taxon>Fungi</taxon>
        <taxon>Fungi incertae sedis</taxon>
        <taxon>Zoopagomycota</taxon>
        <taxon>Kickxellomycotina</taxon>
        <taxon>Dimargaritomycetes</taxon>
        <taxon>Dimargaritales</taxon>
        <taxon>Dimargaritaceae</taxon>
        <taxon>Tieghemiomyces</taxon>
    </lineage>
</organism>
<feature type="domain" description="Peptidase S1" evidence="4">
    <location>
        <begin position="34"/>
        <end position="276"/>
    </location>
</feature>
<dbReference type="Gene3D" id="2.40.10.10">
    <property type="entry name" value="Trypsin-like serine proteases"/>
    <property type="match status" value="1"/>
</dbReference>